<name>L8GWV4_ACACF</name>
<dbReference type="VEuPathDB" id="AmoebaDB:ACA1_087480"/>
<organism evidence="6 7">
    <name type="scientific">Acanthamoeba castellanii (strain ATCC 30010 / Neff)</name>
    <dbReference type="NCBI Taxonomy" id="1257118"/>
    <lineage>
        <taxon>Eukaryota</taxon>
        <taxon>Amoebozoa</taxon>
        <taxon>Discosea</taxon>
        <taxon>Longamoebia</taxon>
        <taxon>Centramoebida</taxon>
        <taxon>Acanthamoebidae</taxon>
        <taxon>Acanthamoeba</taxon>
    </lineage>
</organism>
<dbReference type="PANTHER" id="PTHR12694:SF8">
    <property type="entry name" value="TRANSCRIPTION INITIATION FACTOR IIA SUBUNIT 1"/>
    <property type="match status" value="1"/>
</dbReference>
<accession>L8GWV4</accession>
<dbReference type="SUPFAM" id="SSF47396">
    <property type="entry name" value="Transcription factor IIA (TFIIA), alpha-helical domain"/>
    <property type="match status" value="1"/>
</dbReference>
<feature type="compositionally biased region" description="Acidic residues" evidence="5">
    <location>
        <begin position="191"/>
        <end position="210"/>
    </location>
</feature>
<evidence type="ECO:0000313" key="7">
    <source>
        <dbReference type="Proteomes" id="UP000011083"/>
    </source>
</evidence>
<dbReference type="Pfam" id="PF03153">
    <property type="entry name" value="TFIIA"/>
    <property type="match status" value="2"/>
</dbReference>
<evidence type="ECO:0000256" key="5">
    <source>
        <dbReference type="SAM" id="MobiDB-lite"/>
    </source>
</evidence>
<dbReference type="OrthoDB" id="6275927at2759"/>
<feature type="compositionally biased region" description="Acidic residues" evidence="5">
    <location>
        <begin position="171"/>
        <end position="183"/>
    </location>
</feature>
<dbReference type="InterPro" id="IPR004855">
    <property type="entry name" value="TFIIA_asu/bsu"/>
</dbReference>
<reference evidence="6 7" key="1">
    <citation type="journal article" date="2013" name="Genome Biol.">
        <title>Genome of Acanthamoeba castellanii highlights extensive lateral gene transfer and early evolution of tyrosine kinase signaling.</title>
        <authorList>
            <person name="Clarke M."/>
            <person name="Lohan A.J."/>
            <person name="Liu B."/>
            <person name="Lagkouvardos I."/>
            <person name="Roy S."/>
            <person name="Zafar N."/>
            <person name="Bertelli C."/>
            <person name="Schilde C."/>
            <person name="Kianianmomeni A."/>
            <person name="Burglin T.R."/>
            <person name="Frech C."/>
            <person name="Turcotte B."/>
            <person name="Kopec K.O."/>
            <person name="Synnott J.M."/>
            <person name="Choo C."/>
            <person name="Paponov I."/>
            <person name="Finkler A."/>
            <person name="Soon Heng Tan C."/>
            <person name="Hutchins A.P."/>
            <person name="Weinmeier T."/>
            <person name="Rattei T."/>
            <person name="Chu J.S."/>
            <person name="Gimenez G."/>
            <person name="Irimia M."/>
            <person name="Rigden D.J."/>
            <person name="Fitzpatrick D.A."/>
            <person name="Lorenzo-Morales J."/>
            <person name="Bateman A."/>
            <person name="Chiu C.H."/>
            <person name="Tang P."/>
            <person name="Hegemann P."/>
            <person name="Fromm H."/>
            <person name="Raoult D."/>
            <person name="Greub G."/>
            <person name="Miranda-Saavedra D."/>
            <person name="Chen N."/>
            <person name="Nash P."/>
            <person name="Ginger M.L."/>
            <person name="Horn M."/>
            <person name="Schaap P."/>
            <person name="Caler L."/>
            <person name="Loftus B."/>
        </authorList>
    </citation>
    <scope>NUCLEOTIDE SEQUENCE [LARGE SCALE GENOMIC DNA]</scope>
    <source>
        <strain evidence="6 7">Neff</strain>
    </source>
</reference>
<feature type="compositionally biased region" description="Low complexity" evidence="5">
    <location>
        <begin position="142"/>
        <end position="159"/>
    </location>
</feature>
<keyword evidence="4" id="KW-0539">Nucleus</keyword>
<dbReference type="GeneID" id="14917352"/>
<sequence length="255" mass="28076">MTSTSSVYKYVMEDVIKNIKHEFLSEGIPESVLAELQQVWEAKLAQSDTAAQPAAPAAETDVNQHLAYFYSNNAYNLDSASMPPESALLLNPSYAQHMARAAAGYSHPQPQEPPVEPQYGRPQPYMPPQEWSANSLAAYSAARQPTSAAAAAQARGRPAPQHPSNLPQYDGGDDDDDDDGDDDLGIKKENDGDEDLGSDLDDEEGEEPDTDNIALCQFEKVTRIKNKRKCNLKAGVMHLNGRDYLFNRANGEFEW</sequence>
<dbReference type="PANTHER" id="PTHR12694">
    <property type="entry name" value="TRANSCRIPTION INITIATION FACTOR IIA SUBUNIT 1"/>
    <property type="match status" value="1"/>
</dbReference>
<comment type="similarity">
    <text evidence="2">Belongs to the TFIIA subunit 1 family.</text>
</comment>
<evidence type="ECO:0000256" key="1">
    <source>
        <dbReference type="ARBA" id="ARBA00004123"/>
    </source>
</evidence>
<evidence type="ECO:0000256" key="3">
    <source>
        <dbReference type="ARBA" id="ARBA00023163"/>
    </source>
</evidence>
<evidence type="ECO:0000256" key="2">
    <source>
        <dbReference type="ARBA" id="ARBA00010059"/>
    </source>
</evidence>
<comment type="subcellular location">
    <subcellularLocation>
        <location evidence="1">Nucleus</location>
    </subcellularLocation>
</comment>
<dbReference type="GO" id="GO:0006367">
    <property type="term" value="P:transcription initiation at RNA polymerase II promoter"/>
    <property type="evidence" value="ECO:0007669"/>
    <property type="project" value="InterPro"/>
</dbReference>
<keyword evidence="3" id="KW-0804">Transcription</keyword>
<dbReference type="Proteomes" id="UP000011083">
    <property type="component" value="Unassembled WGS sequence"/>
</dbReference>
<dbReference type="OMA" id="QKCTGEA"/>
<dbReference type="AlphaFoldDB" id="L8GWV4"/>
<dbReference type="EMBL" id="KB007985">
    <property type="protein sequence ID" value="ELR16566.1"/>
    <property type="molecule type" value="Genomic_DNA"/>
</dbReference>
<protein>
    <submittedName>
        <fullName evidence="6">Transcription factor iia, alpha/beta subunit protein</fullName>
    </submittedName>
</protein>
<dbReference type="SMART" id="SM01371">
    <property type="entry name" value="TFIIA"/>
    <property type="match status" value="1"/>
</dbReference>
<proteinExistence type="inferred from homology"/>
<feature type="region of interest" description="Disordered" evidence="5">
    <location>
        <begin position="100"/>
        <end position="130"/>
    </location>
</feature>
<dbReference type="InterPro" id="IPR009088">
    <property type="entry name" value="TFIIA_b-brl"/>
</dbReference>
<keyword evidence="7" id="KW-1185">Reference proteome</keyword>
<dbReference type="GO" id="GO:0005672">
    <property type="term" value="C:transcription factor TFIIA complex"/>
    <property type="evidence" value="ECO:0007669"/>
    <property type="project" value="InterPro"/>
</dbReference>
<dbReference type="Gene3D" id="2.30.18.10">
    <property type="entry name" value="Transcription factor IIA (TFIIA), beta-barrel domain"/>
    <property type="match status" value="1"/>
</dbReference>
<dbReference type="CDD" id="cd07976">
    <property type="entry name" value="TFIIA_alpha_beta_like"/>
    <property type="match status" value="1"/>
</dbReference>
<dbReference type="RefSeq" id="XP_004338579.1">
    <property type="nucleotide sequence ID" value="XM_004338531.1"/>
</dbReference>
<dbReference type="KEGG" id="acan:ACA1_087480"/>
<evidence type="ECO:0000256" key="4">
    <source>
        <dbReference type="ARBA" id="ARBA00023242"/>
    </source>
</evidence>
<dbReference type="SUPFAM" id="SSF50784">
    <property type="entry name" value="Transcription factor IIA (TFIIA), beta-barrel domain"/>
    <property type="match status" value="1"/>
</dbReference>
<dbReference type="Gene3D" id="1.10.287.100">
    <property type="match status" value="1"/>
</dbReference>
<evidence type="ECO:0000313" key="6">
    <source>
        <dbReference type="EMBL" id="ELR16566.1"/>
    </source>
</evidence>
<dbReference type="STRING" id="1257118.L8GWV4"/>
<gene>
    <name evidence="6" type="ORF">ACA1_087480</name>
</gene>
<feature type="region of interest" description="Disordered" evidence="5">
    <location>
        <begin position="142"/>
        <end position="212"/>
    </location>
</feature>